<evidence type="ECO:0000313" key="2">
    <source>
        <dbReference type="EMBL" id="KAK3940642.1"/>
    </source>
</evidence>
<evidence type="ECO:0000256" key="1">
    <source>
        <dbReference type="SAM" id="Phobius"/>
    </source>
</evidence>
<organism evidence="2 3">
    <name type="scientific">Diplogelasinospora grovesii</name>
    <dbReference type="NCBI Taxonomy" id="303347"/>
    <lineage>
        <taxon>Eukaryota</taxon>
        <taxon>Fungi</taxon>
        <taxon>Dikarya</taxon>
        <taxon>Ascomycota</taxon>
        <taxon>Pezizomycotina</taxon>
        <taxon>Sordariomycetes</taxon>
        <taxon>Sordariomycetidae</taxon>
        <taxon>Sordariales</taxon>
        <taxon>Diplogelasinosporaceae</taxon>
        <taxon>Diplogelasinospora</taxon>
    </lineage>
</organism>
<protein>
    <submittedName>
        <fullName evidence="2">Uncharacterized protein</fullName>
    </submittedName>
</protein>
<keyword evidence="1" id="KW-1133">Transmembrane helix</keyword>
<name>A0AAN6N7I6_9PEZI</name>
<dbReference type="Proteomes" id="UP001303473">
    <property type="component" value="Unassembled WGS sequence"/>
</dbReference>
<accession>A0AAN6N7I6</accession>
<dbReference type="AlphaFoldDB" id="A0AAN6N7I6"/>
<keyword evidence="3" id="KW-1185">Reference proteome</keyword>
<keyword evidence="1" id="KW-0812">Transmembrane</keyword>
<sequence>MWMLSSNTNSCDVPLEAFAHWFILFRSLLVHIVLFHNTALHATIPFFVALLSSIRKFVPHVINPICLGTQYHSPPTYNNHHLPPSLYNYNY</sequence>
<gene>
    <name evidence="2" type="ORF">QBC46DRAFT_353938</name>
</gene>
<proteinExistence type="predicted"/>
<comment type="caution">
    <text evidence="2">The sequence shown here is derived from an EMBL/GenBank/DDBJ whole genome shotgun (WGS) entry which is preliminary data.</text>
</comment>
<evidence type="ECO:0000313" key="3">
    <source>
        <dbReference type="Proteomes" id="UP001303473"/>
    </source>
</evidence>
<keyword evidence="1" id="KW-0472">Membrane</keyword>
<feature type="transmembrane region" description="Helical" evidence="1">
    <location>
        <begin position="28"/>
        <end position="51"/>
    </location>
</feature>
<reference evidence="3" key="1">
    <citation type="journal article" date="2023" name="Mol. Phylogenet. Evol.">
        <title>Genome-scale phylogeny and comparative genomics of the fungal order Sordariales.</title>
        <authorList>
            <person name="Hensen N."/>
            <person name="Bonometti L."/>
            <person name="Westerberg I."/>
            <person name="Brannstrom I.O."/>
            <person name="Guillou S."/>
            <person name="Cros-Aarteil S."/>
            <person name="Calhoun S."/>
            <person name="Haridas S."/>
            <person name="Kuo A."/>
            <person name="Mondo S."/>
            <person name="Pangilinan J."/>
            <person name="Riley R."/>
            <person name="LaButti K."/>
            <person name="Andreopoulos B."/>
            <person name="Lipzen A."/>
            <person name="Chen C."/>
            <person name="Yan M."/>
            <person name="Daum C."/>
            <person name="Ng V."/>
            <person name="Clum A."/>
            <person name="Steindorff A."/>
            <person name="Ohm R.A."/>
            <person name="Martin F."/>
            <person name="Silar P."/>
            <person name="Natvig D.O."/>
            <person name="Lalanne C."/>
            <person name="Gautier V."/>
            <person name="Ament-Velasquez S.L."/>
            <person name="Kruys A."/>
            <person name="Hutchinson M.I."/>
            <person name="Powell A.J."/>
            <person name="Barry K."/>
            <person name="Miller A.N."/>
            <person name="Grigoriev I.V."/>
            <person name="Debuchy R."/>
            <person name="Gladieux P."/>
            <person name="Hiltunen Thoren M."/>
            <person name="Johannesson H."/>
        </authorList>
    </citation>
    <scope>NUCLEOTIDE SEQUENCE [LARGE SCALE GENOMIC DNA]</scope>
    <source>
        <strain evidence="3">CBS 340.73</strain>
    </source>
</reference>
<dbReference type="EMBL" id="MU853793">
    <property type="protein sequence ID" value="KAK3940642.1"/>
    <property type="molecule type" value="Genomic_DNA"/>
</dbReference>